<feature type="region of interest" description="Disordered" evidence="1">
    <location>
        <begin position="31"/>
        <end position="89"/>
    </location>
</feature>
<accession>A0AAV7NJG2</accession>
<reference evidence="2" key="1">
    <citation type="journal article" date="2022" name="bioRxiv">
        <title>Sequencing and chromosome-scale assembly of the giantPleurodeles waltlgenome.</title>
        <authorList>
            <person name="Brown T."/>
            <person name="Elewa A."/>
            <person name="Iarovenko S."/>
            <person name="Subramanian E."/>
            <person name="Araus A.J."/>
            <person name="Petzold A."/>
            <person name="Susuki M."/>
            <person name="Suzuki K.-i.T."/>
            <person name="Hayashi T."/>
            <person name="Toyoda A."/>
            <person name="Oliveira C."/>
            <person name="Osipova E."/>
            <person name="Leigh N.D."/>
            <person name="Simon A."/>
            <person name="Yun M.H."/>
        </authorList>
    </citation>
    <scope>NUCLEOTIDE SEQUENCE</scope>
    <source>
        <strain evidence="2">20211129_DDA</strain>
        <tissue evidence="2">Liver</tissue>
    </source>
</reference>
<sequence>MAAEISECGGSLCVSGAPLLKALSQWKWDGEDPGVSLPAVEASPNGRSSAGMGCERNAAPEAPRQERLRRKVRDTVAEERRVSPKRRTT</sequence>
<gene>
    <name evidence="2" type="ORF">NDU88_003510</name>
</gene>
<protein>
    <submittedName>
        <fullName evidence="2">Uncharacterized protein</fullName>
    </submittedName>
</protein>
<feature type="compositionally biased region" description="Basic and acidic residues" evidence="1">
    <location>
        <begin position="73"/>
        <end position="82"/>
    </location>
</feature>
<evidence type="ECO:0000313" key="3">
    <source>
        <dbReference type="Proteomes" id="UP001066276"/>
    </source>
</evidence>
<evidence type="ECO:0000313" key="2">
    <source>
        <dbReference type="EMBL" id="KAJ1115284.1"/>
    </source>
</evidence>
<organism evidence="2 3">
    <name type="scientific">Pleurodeles waltl</name>
    <name type="common">Iberian ribbed newt</name>
    <dbReference type="NCBI Taxonomy" id="8319"/>
    <lineage>
        <taxon>Eukaryota</taxon>
        <taxon>Metazoa</taxon>
        <taxon>Chordata</taxon>
        <taxon>Craniata</taxon>
        <taxon>Vertebrata</taxon>
        <taxon>Euteleostomi</taxon>
        <taxon>Amphibia</taxon>
        <taxon>Batrachia</taxon>
        <taxon>Caudata</taxon>
        <taxon>Salamandroidea</taxon>
        <taxon>Salamandridae</taxon>
        <taxon>Pleurodelinae</taxon>
        <taxon>Pleurodeles</taxon>
    </lineage>
</organism>
<proteinExistence type="predicted"/>
<keyword evidence="3" id="KW-1185">Reference proteome</keyword>
<name>A0AAV7NJG2_PLEWA</name>
<comment type="caution">
    <text evidence="2">The sequence shown here is derived from an EMBL/GenBank/DDBJ whole genome shotgun (WGS) entry which is preliminary data.</text>
</comment>
<dbReference type="AlphaFoldDB" id="A0AAV7NJG2"/>
<dbReference type="EMBL" id="JANPWB010000012">
    <property type="protein sequence ID" value="KAJ1115284.1"/>
    <property type="molecule type" value="Genomic_DNA"/>
</dbReference>
<evidence type="ECO:0000256" key="1">
    <source>
        <dbReference type="SAM" id="MobiDB-lite"/>
    </source>
</evidence>
<dbReference type="Proteomes" id="UP001066276">
    <property type="component" value="Chromosome 8"/>
</dbReference>